<organism evidence="2 3">
    <name type="scientific">Nocardia stercoris</name>
    <dbReference type="NCBI Taxonomy" id="2483361"/>
    <lineage>
        <taxon>Bacteria</taxon>
        <taxon>Bacillati</taxon>
        <taxon>Actinomycetota</taxon>
        <taxon>Actinomycetes</taxon>
        <taxon>Mycobacteriales</taxon>
        <taxon>Nocardiaceae</taxon>
        <taxon>Nocardia</taxon>
    </lineage>
</organism>
<gene>
    <name evidence="2" type="ORF">EBN03_02310</name>
</gene>
<dbReference type="Proteomes" id="UP000279275">
    <property type="component" value="Unassembled WGS sequence"/>
</dbReference>
<dbReference type="PANTHER" id="PTHR33990">
    <property type="entry name" value="PROTEIN YJDN-RELATED"/>
    <property type="match status" value="1"/>
</dbReference>
<dbReference type="Pfam" id="PF06983">
    <property type="entry name" value="3-dmu-9_3-mt"/>
    <property type="match status" value="1"/>
</dbReference>
<evidence type="ECO:0000313" key="3">
    <source>
        <dbReference type="Proteomes" id="UP000279275"/>
    </source>
</evidence>
<dbReference type="OrthoDB" id="9806473at2"/>
<comment type="caution">
    <text evidence="2">The sequence shown here is derived from an EMBL/GenBank/DDBJ whole genome shotgun (WGS) entry which is preliminary data.</text>
</comment>
<dbReference type="SUPFAM" id="SSF54593">
    <property type="entry name" value="Glyoxalase/Bleomycin resistance protein/Dihydroxybiphenyl dioxygenase"/>
    <property type="match status" value="1"/>
</dbReference>
<dbReference type="EMBL" id="RFFH01000001">
    <property type="protein sequence ID" value="RMI35779.1"/>
    <property type="molecule type" value="Genomic_DNA"/>
</dbReference>
<reference evidence="2 3" key="1">
    <citation type="submission" date="2018-10" db="EMBL/GenBank/DDBJ databases">
        <title>Isolation from cow dung.</title>
        <authorList>
            <person name="Ling L."/>
        </authorList>
    </citation>
    <scope>NUCLEOTIDE SEQUENCE [LARGE SCALE GENOMIC DNA]</scope>
    <source>
        <strain evidence="2 3">NEAU-LL90</strain>
    </source>
</reference>
<name>A0A3M2LE09_9NOCA</name>
<dbReference type="InterPro" id="IPR009725">
    <property type="entry name" value="3_dmu_93_MTrfase"/>
</dbReference>
<keyword evidence="3" id="KW-1185">Reference proteome</keyword>
<dbReference type="PIRSF" id="PIRSF021700">
    <property type="entry name" value="3_dmu_93_MTrfase"/>
    <property type="match status" value="1"/>
</dbReference>
<sequence>MTTTVTSFVWFDSAAEQAAEYYTQQIPGSKITGITRNPDGSAFIVELELAGHSVTLLNGGPAHPHTDAFSLQVIVDGQAEVDRLWDALTADGGKPGPCGWLTDRWGLSWQVVPSELPALMGENPAAVGTAIRTMSKLDLEALRAAARS</sequence>
<dbReference type="RefSeq" id="WP_122186750.1">
    <property type="nucleotide sequence ID" value="NZ_RFFH01000001.1"/>
</dbReference>
<evidence type="ECO:0000259" key="1">
    <source>
        <dbReference type="Pfam" id="PF06983"/>
    </source>
</evidence>
<feature type="domain" description="PhnB-like" evidence="1">
    <location>
        <begin position="5"/>
        <end position="112"/>
    </location>
</feature>
<proteinExistence type="predicted"/>
<dbReference type="PANTHER" id="PTHR33990:SF2">
    <property type="entry name" value="PHNB-LIKE DOMAIN-CONTAINING PROTEIN"/>
    <property type="match status" value="1"/>
</dbReference>
<accession>A0A3M2LE09</accession>
<dbReference type="AlphaFoldDB" id="A0A3M2LE09"/>
<protein>
    <submittedName>
        <fullName evidence="2">VOC family protein</fullName>
    </submittedName>
</protein>
<dbReference type="CDD" id="cd06588">
    <property type="entry name" value="PhnB_like"/>
    <property type="match status" value="1"/>
</dbReference>
<dbReference type="InterPro" id="IPR028973">
    <property type="entry name" value="PhnB-like"/>
</dbReference>
<evidence type="ECO:0000313" key="2">
    <source>
        <dbReference type="EMBL" id="RMI35779.1"/>
    </source>
</evidence>
<dbReference type="Gene3D" id="3.10.180.10">
    <property type="entry name" value="2,3-Dihydroxybiphenyl 1,2-Dioxygenase, domain 1"/>
    <property type="match status" value="1"/>
</dbReference>
<dbReference type="InterPro" id="IPR029068">
    <property type="entry name" value="Glyas_Bleomycin-R_OHBP_Dase"/>
</dbReference>